<dbReference type="STRING" id="1448308.A0A2T2NV61"/>
<sequence length="322" mass="34247">KCPPFSGNFTVKKYQLYPENADFDNNTCKLFIGQLWNASLGIYDPYTQAHETIDFPNISHDPAFHMGGVGADASTGLISIVADAGAAFGTNGKDISGTNWLLRLDAATKKVVWQVNLTETSRGVYGGFQDVEHDPDGNVFVVGTWPGSLLKVSADGNYVVPWYLPAQIVQTQKGIGGIAALGWTLIAQGDQSGALWRFDMRAAVGVPVPIPITKGNHTFESGDAIQLPPKYGGEVLLVAENNVGVSVFRSPDQWLSAEFKGMVPIGSVEPGTSAVAPVQVGDAVYMVLEPFGDVGLGGPGTAGNRSEFLFRDITGEVDALLR</sequence>
<name>A0A2T2NV61_CORCC</name>
<keyword evidence="2" id="KW-1185">Reference proteome</keyword>
<accession>A0A2T2NV61</accession>
<evidence type="ECO:0000313" key="2">
    <source>
        <dbReference type="Proteomes" id="UP000240883"/>
    </source>
</evidence>
<reference evidence="1 2" key="1">
    <citation type="journal article" date="2018" name="Front. Microbiol.">
        <title>Genome-Wide Analysis of Corynespora cassiicola Leaf Fall Disease Putative Effectors.</title>
        <authorList>
            <person name="Lopez D."/>
            <person name="Ribeiro S."/>
            <person name="Label P."/>
            <person name="Fumanal B."/>
            <person name="Venisse J.S."/>
            <person name="Kohler A."/>
            <person name="de Oliveira R.R."/>
            <person name="Labutti K."/>
            <person name="Lipzen A."/>
            <person name="Lail K."/>
            <person name="Bauer D."/>
            <person name="Ohm R.A."/>
            <person name="Barry K.W."/>
            <person name="Spatafora J."/>
            <person name="Grigoriev I.V."/>
            <person name="Martin F.M."/>
            <person name="Pujade-Renaud V."/>
        </authorList>
    </citation>
    <scope>NUCLEOTIDE SEQUENCE [LARGE SCALE GENOMIC DNA]</scope>
    <source>
        <strain evidence="1 2">Philippines</strain>
    </source>
</reference>
<protein>
    <submittedName>
        <fullName evidence="1">Uncharacterized protein</fullName>
    </submittedName>
</protein>
<organism evidence="1 2">
    <name type="scientific">Corynespora cassiicola Philippines</name>
    <dbReference type="NCBI Taxonomy" id="1448308"/>
    <lineage>
        <taxon>Eukaryota</taxon>
        <taxon>Fungi</taxon>
        <taxon>Dikarya</taxon>
        <taxon>Ascomycota</taxon>
        <taxon>Pezizomycotina</taxon>
        <taxon>Dothideomycetes</taxon>
        <taxon>Pleosporomycetidae</taxon>
        <taxon>Pleosporales</taxon>
        <taxon>Corynesporascaceae</taxon>
        <taxon>Corynespora</taxon>
    </lineage>
</organism>
<dbReference type="EMBL" id="KZ678133">
    <property type="protein sequence ID" value="PSN69322.1"/>
    <property type="molecule type" value="Genomic_DNA"/>
</dbReference>
<gene>
    <name evidence="1" type="ORF">BS50DRAFT_475245</name>
</gene>
<feature type="non-terminal residue" evidence="1">
    <location>
        <position position="322"/>
    </location>
</feature>
<feature type="non-terminal residue" evidence="1">
    <location>
        <position position="1"/>
    </location>
</feature>
<dbReference type="InterPro" id="IPR054550">
    <property type="entry name" value="Mala_s_1-like"/>
</dbReference>
<proteinExistence type="predicted"/>
<dbReference type="CDD" id="cd12811">
    <property type="entry name" value="MALA"/>
    <property type="match status" value="1"/>
</dbReference>
<dbReference type="OrthoDB" id="4434395at2759"/>
<evidence type="ECO:0000313" key="1">
    <source>
        <dbReference type="EMBL" id="PSN69322.1"/>
    </source>
</evidence>
<dbReference type="AlphaFoldDB" id="A0A2T2NV61"/>
<dbReference type="SUPFAM" id="SSF63829">
    <property type="entry name" value="Calcium-dependent phosphotriesterase"/>
    <property type="match status" value="1"/>
</dbReference>
<dbReference type="Proteomes" id="UP000240883">
    <property type="component" value="Unassembled WGS sequence"/>
</dbReference>